<keyword evidence="1" id="KW-0812">Transmembrane</keyword>
<keyword evidence="1" id="KW-0472">Membrane</keyword>
<evidence type="ECO:0000313" key="2">
    <source>
        <dbReference type="EMBL" id="CDW48121.1"/>
    </source>
</evidence>
<organism evidence="2">
    <name type="scientific">Lepeophtheirus salmonis</name>
    <name type="common">Salmon louse</name>
    <name type="synonym">Caligus salmonis</name>
    <dbReference type="NCBI Taxonomy" id="72036"/>
    <lineage>
        <taxon>Eukaryota</taxon>
        <taxon>Metazoa</taxon>
        <taxon>Ecdysozoa</taxon>
        <taxon>Arthropoda</taxon>
        <taxon>Crustacea</taxon>
        <taxon>Multicrustacea</taxon>
        <taxon>Hexanauplia</taxon>
        <taxon>Copepoda</taxon>
        <taxon>Siphonostomatoida</taxon>
        <taxon>Caligidae</taxon>
        <taxon>Lepeophtheirus</taxon>
    </lineage>
</organism>
<dbReference type="AlphaFoldDB" id="A0A0K2VE08"/>
<proteinExistence type="predicted"/>
<accession>A0A0K2VE08</accession>
<keyword evidence="1" id="KW-1133">Transmembrane helix</keyword>
<protein>
    <submittedName>
        <fullName evidence="2">Uncharacterized protein</fullName>
    </submittedName>
</protein>
<sequence length="85" mass="9946">MLRFKIHRFLIRIMRSTFILNICFVSILISSVVDNLYASIWKINSIGACSCSPIPFFLDFKICIMICITYSILILVLWNDLKMNH</sequence>
<evidence type="ECO:0000256" key="1">
    <source>
        <dbReference type="SAM" id="Phobius"/>
    </source>
</evidence>
<feature type="transmembrane region" description="Helical" evidence="1">
    <location>
        <begin position="12"/>
        <end position="33"/>
    </location>
</feature>
<dbReference type="EMBL" id="HACA01030760">
    <property type="protein sequence ID" value="CDW48121.1"/>
    <property type="molecule type" value="Transcribed_RNA"/>
</dbReference>
<name>A0A0K2VE08_LEPSM</name>
<feature type="transmembrane region" description="Helical" evidence="1">
    <location>
        <begin position="53"/>
        <end position="78"/>
    </location>
</feature>
<reference evidence="2" key="1">
    <citation type="submission" date="2014-05" db="EMBL/GenBank/DDBJ databases">
        <authorList>
            <person name="Chronopoulou M."/>
        </authorList>
    </citation>
    <scope>NUCLEOTIDE SEQUENCE</scope>
    <source>
        <tissue evidence="2">Whole organism</tissue>
    </source>
</reference>